<dbReference type="InterPro" id="IPR003812">
    <property type="entry name" value="Fido"/>
</dbReference>
<dbReference type="RefSeq" id="WP_066744146.1">
    <property type="nucleotide sequence ID" value="NZ_CP016757.1"/>
</dbReference>
<dbReference type="GeneID" id="83057452"/>
<evidence type="ECO:0000313" key="4">
    <source>
        <dbReference type="EMBL" id="ANZ44726.1"/>
    </source>
</evidence>
<dbReference type="PROSITE" id="PS51459">
    <property type="entry name" value="FIDO"/>
    <property type="match status" value="1"/>
</dbReference>
<keyword evidence="2" id="KW-0067">ATP-binding</keyword>
<evidence type="ECO:0000259" key="3">
    <source>
        <dbReference type="PROSITE" id="PS51459"/>
    </source>
</evidence>
<dbReference type="GO" id="GO:0005524">
    <property type="term" value="F:ATP binding"/>
    <property type="evidence" value="ECO:0007669"/>
    <property type="project" value="UniProtKB-KW"/>
</dbReference>
<dbReference type="KEGG" id="cpor:BED41_06255"/>
<dbReference type="EMBL" id="CP016757">
    <property type="protein sequence ID" value="ANZ44726.1"/>
    <property type="molecule type" value="Genomic_DNA"/>
</dbReference>
<feature type="active site" evidence="1">
    <location>
        <position position="226"/>
    </location>
</feature>
<keyword evidence="5" id="KW-1185">Reference proteome</keyword>
<organism evidence="4 5">
    <name type="scientific">Cloacibacillus porcorum</name>
    <dbReference type="NCBI Taxonomy" id="1197717"/>
    <lineage>
        <taxon>Bacteria</taxon>
        <taxon>Thermotogati</taxon>
        <taxon>Synergistota</taxon>
        <taxon>Synergistia</taxon>
        <taxon>Synergistales</taxon>
        <taxon>Synergistaceae</taxon>
        <taxon>Cloacibacillus</taxon>
    </lineage>
</organism>
<feature type="binding site" evidence="2">
    <location>
        <begin position="268"/>
        <end position="269"/>
    </location>
    <ligand>
        <name>ATP</name>
        <dbReference type="ChEBI" id="CHEBI:30616"/>
    </ligand>
</feature>
<keyword evidence="2" id="KW-0547">Nucleotide-binding</keyword>
<dbReference type="PANTHER" id="PTHR13504:SF38">
    <property type="entry name" value="FIDO DOMAIN-CONTAINING PROTEIN"/>
    <property type="match status" value="1"/>
</dbReference>
<accession>A0A1B2I432</accession>
<dbReference type="OrthoDB" id="5326at2"/>
<dbReference type="Gene3D" id="1.10.3290.10">
    <property type="entry name" value="Fido-like domain"/>
    <property type="match status" value="1"/>
</dbReference>
<dbReference type="STRING" id="1197717.BED41_06255"/>
<sequence length="388" mass="45065">MDVLLFTKMLSDKQINDLKRMQYKYSVSDVSEFIALLKSTMYKCLPLRDFSGKALVYLDNITRVNLSSVKLLLSPQINENSFSVKAMEDEIHSTLTIENIASSRDSIRRILGGYAPLNENENSIYGIKRGLEFIADLDHKITEANLHKLYQTSVGEYLDENDKLLPTHTYRHDDVFIVGNKVEQQGLHHSKLPEYMGELIEFINQKDDIHDLVKAAVIHFYIAYLHPFFDGNGRTARLVHLWYLVQQGYSSALYVPFSSYINDSRKDYYKAYSLIEQNANISGMIDITPFLSYFIENIYNKLSLERSQSDTLQIYKNLLSEGRITEKERDLWNFVLSVYGVNEFSTKQLERDFRNAAYATVRSFVLKFETLGLLFGQKYANKVKYRVR</sequence>
<dbReference type="SUPFAM" id="SSF140931">
    <property type="entry name" value="Fic-like"/>
    <property type="match status" value="1"/>
</dbReference>
<dbReference type="AlphaFoldDB" id="A0A1B2I432"/>
<feature type="domain" description="Fido" evidence="3">
    <location>
        <begin position="141"/>
        <end position="296"/>
    </location>
</feature>
<feature type="binding site" evidence="2">
    <location>
        <position position="280"/>
    </location>
    <ligand>
        <name>ATP</name>
        <dbReference type="ChEBI" id="CHEBI:30616"/>
    </ligand>
</feature>
<dbReference type="InterPro" id="IPR036597">
    <property type="entry name" value="Fido-like_dom_sf"/>
</dbReference>
<evidence type="ECO:0000313" key="5">
    <source>
        <dbReference type="Proteomes" id="UP000093044"/>
    </source>
</evidence>
<feature type="binding site" evidence="2">
    <location>
        <begin position="230"/>
        <end position="237"/>
    </location>
    <ligand>
        <name>ATP</name>
        <dbReference type="ChEBI" id="CHEBI:30616"/>
    </ligand>
</feature>
<gene>
    <name evidence="4" type="ORF">BED41_06255</name>
</gene>
<protein>
    <submittedName>
        <fullName evidence="4">Cell filamentation protein Fic</fullName>
    </submittedName>
</protein>
<dbReference type="InterPro" id="IPR040198">
    <property type="entry name" value="Fido_containing"/>
</dbReference>
<evidence type="ECO:0000256" key="1">
    <source>
        <dbReference type="PIRSR" id="PIRSR640198-1"/>
    </source>
</evidence>
<evidence type="ECO:0000256" key="2">
    <source>
        <dbReference type="PIRSR" id="PIRSR640198-2"/>
    </source>
</evidence>
<dbReference type="PANTHER" id="PTHR13504">
    <property type="entry name" value="FIDO DOMAIN-CONTAINING PROTEIN DDB_G0283145"/>
    <property type="match status" value="1"/>
</dbReference>
<name>A0A1B2I432_9BACT</name>
<dbReference type="Pfam" id="PF02661">
    <property type="entry name" value="Fic"/>
    <property type="match status" value="1"/>
</dbReference>
<proteinExistence type="predicted"/>
<dbReference type="Proteomes" id="UP000093044">
    <property type="component" value="Chromosome"/>
</dbReference>
<reference evidence="4" key="1">
    <citation type="submission" date="2016-08" db="EMBL/GenBank/DDBJ databases">
        <title>Complete genome of Cloacibacillus porcorum.</title>
        <authorList>
            <person name="Looft T."/>
            <person name="Bayles D.O."/>
            <person name="Alt D.P."/>
        </authorList>
    </citation>
    <scope>NUCLEOTIDE SEQUENCE [LARGE SCALE GENOMIC DNA]</scope>
    <source>
        <strain evidence="4">CL-84</strain>
    </source>
</reference>